<feature type="region of interest" description="Disordered" evidence="2">
    <location>
        <begin position="352"/>
        <end position="391"/>
    </location>
</feature>
<keyword evidence="1" id="KW-0175">Coiled coil</keyword>
<evidence type="ECO:0000256" key="2">
    <source>
        <dbReference type="SAM" id="MobiDB-lite"/>
    </source>
</evidence>
<evidence type="ECO:0000256" key="1">
    <source>
        <dbReference type="SAM" id="Coils"/>
    </source>
</evidence>
<evidence type="ECO:0000313" key="4">
    <source>
        <dbReference type="RefSeq" id="XP_007940668.1"/>
    </source>
</evidence>
<feature type="compositionally biased region" description="Basic and acidic residues" evidence="2">
    <location>
        <begin position="530"/>
        <end position="541"/>
    </location>
</feature>
<keyword evidence="3" id="KW-1185">Reference proteome</keyword>
<feature type="compositionally biased region" description="Basic and acidic residues" evidence="2">
    <location>
        <begin position="623"/>
        <end position="634"/>
    </location>
</feature>
<dbReference type="Proteomes" id="UP000694850">
    <property type="component" value="Unplaced"/>
</dbReference>
<feature type="coiled-coil region" evidence="1">
    <location>
        <begin position="406"/>
        <end position="433"/>
    </location>
</feature>
<feature type="compositionally biased region" description="Polar residues" evidence="2">
    <location>
        <begin position="519"/>
        <end position="529"/>
    </location>
</feature>
<gene>
    <name evidence="4" type="primary">CCDC7</name>
</gene>
<dbReference type="PANTHER" id="PTHR22035:SF4">
    <property type="entry name" value="COILED-COIL DOMAIN-CONTAINING PROTEIN 7"/>
    <property type="match status" value="1"/>
</dbReference>
<organism evidence="3 4">
    <name type="scientific">Orycteropus afer afer</name>
    <dbReference type="NCBI Taxonomy" id="1230840"/>
    <lineage>
        <taxon>Eukaryota</taxon>
        <taxon>Metazoa</taxon>
        <taxon>Chordata</taxon>
        <taxon>Craniata</taxon>
        <taxon>Vertebrata</taxon>
        <taxon>Euteleostomi</taxon>
        <taxon>Mammalia</taxon>
        <taxon>Eutheria</taxon>
        <taxon>Afrotheria</taxon>
        <taxon>Tubulidentata</taxon>
        <taxon>Orycteropodidae</taxon>
        <taxon>Orycteropus</taxon>
    </lineage>
</organism>
<feature type="region of interest" description="Disordered" evidence="2">
    <location>
        <begin position="464"/>
        <end position="777"/>
    </location>
</feature>
<dbReference type="Pfam" id="PF15368">
    <property type="entry name" value="BioT2"/>
    <property type="match status" value="1"/>
</dbReference>
<dbReference type="RefSeq" id="XP_007940668.1">
    <property type="nucleotide sequence ID" value="XM_007942477.1"/>
</dbReference>
<dbReference type="PANTHER" id="PTHR22035">
    <property type="entry name" value="COILED-COIL DOMAIN-CONTAINING PROTEIN 7"/>
    <property type="match status" value="1"/>
</dbReference>
<dbReference type="AlphaFoldDB" id="A0A8B6ZY92"/>
<feature type="compositionally biased region" description="Basic and acidic residues" evidence="2">
    <location>
        <begin position="472"/>
        <end position="495"/>
    </location>
</feature>
<feature type="compositionally biased region" description="Basic and acidic residues" evidence="2">
    <location>
        <begin position="704"/>
        <end position="720"/>
    </location>
</feature>
<evidence type="ECO:0000313" key="3">
    <source>
        <dbReference type="Proteomes" id="UP000694850"/>
    </source>
</evidence>
<protein>
    <submittedName>
        <fullName evidence="4">Coiled-coil domain-containing protein 7</fullName>
    </submittedName>
</protein>
<feature type="compositionally biased region" description="Polar residues" evidence="2">
    <location>
        <begin position="692"/>
        <end position="703"/>
    </location>
</feature>
<feature type="compositionally biased region" description="Polar residues" evidence="2">
    <location>
        <begin position="496"/>
        <end position="505"/>
    </location>
</feature>
<dbReference type="InterPro" id="IPR029272">
    <property type="entry name" value="CCDC7"/>
</dbReference>
<reference evidence="4" key="1">
    <citation type="submission" date="2025-08" db="UniProtKB">
        <authorList>
            <consortium name="RefSeq"/>
        </authorList>
    </citation>
    <scope>IDENTIFICATION</scope>
</reference>
<feature type="compositionally biased region" description="Basic and acidic residues" evidence="2">
    <location>
        <begin position="735"/>
        <end position="756"/>
    </location>
</feature>
<feature type="coiled-coil region" evidence="1">
    <location>
        <begin position="307"/>
        <end position="348"/>
    </location>
</feature>
<sequence>MKQAKHLSSTCKKSAHVPELHKKRQVISSVSAKSKEKCNAKSVNDKIEPMVLGSPPTGESIVRYALPIPSSQTKELIAEDQLIRRTTKHLSLVVSTLEEAYGINVEPRRKLVMTPDSEELSLSVGDDLNSFLVYCSQYAVQLEEAVKEERSILESLFKWFQQQVNQMEELSTDQSFLEEELPVPDKTVSSSIAQVIKQLQKLEQLSNQFKHGSKYSLKTILSKPTSRAFLIIFQWYDFFFLNILLGVEAMQMLQLEKFEQLGFKLTTAASYEFLQTHQTEEFIGASETEPETGFSVTNRLNTMLKIFEKQSNMLERAINEHDSLEAKYSKMQSDFQLLSEEKSVLENELQKLKNPEKTKSISDRTKKAAVKQEKKKDKGKSEESEEKKSIAKQPKLEDFLEVQNAANALAIENKVLQEQLKQALKEAEKTKHQLDYFLNQRKELLKSEQNKTAMQMDINKMKVNALDSENVPLEKEGRKKLSDSRVRKSDDKIQEHSQISPNQRGSVIEKSSEKKRSSPAISDLSQIPKSQHESAFLERSNEVSPSEELSHASSLETHDKSFATVLPSKEIQDSLPDSPEVVTTSHISHPVFTKRKSKDSNTSKTGVSEEKLQSETENQTSQEAREFQDQKLDNVGDTSLPVDQGLDSHVPSQTEKHGSVQPDRQSGPEADEIADESPLPLDKVLDSRDQLQIRNSISDTEPLTQDKESYENIMLEKQDSVSKAQTQVKKRRSRDGKLNAQDKETYENIMIEKQDSVSKAQTQVKKQRRSRDGKLNG</sequence>
<accession>A0A8B6ZY92</accession>
<dbReference type="OrthoDB" id="9048348at2759"/>
<name>A0A8B6ZY92_ORYAF</name>
<proteinExistence type="predicted"/>